<organism evidence="1 2">
    <name type="scientific">Elysia crispata</name>
    <name type="common">lettuce slug</name>
    <dbReference type="NCBI Taxonomy" id="231223"/>
    <lineage>
        <taxon>Eukaryota</taxon>
        <taxon>Metazoa</taxon>
        <taxon>Spiralia</taxon>
        <taxon>Lophotrochozoa</taxon>
        <taxon>Mollusca</taxon>
        <taxon>Gastropoda</taxon>
        <taxon>Heterobranchia</taxon>
        <taxon>Euthyneura</taxon>
        <taxon>Panpulmonata</taxon>
        <taxon>Sacoglossa</taxon>
        <taxon>Placobranchoidea</taxon>
        <taxon>Plakobranchidae</taxon>
        <taxon>Elysia</taxon>
    </lineage>
</organism>
<keyword evidence="2" id="KW-1185">Reference proteome</keyword>
<gene>
    <name evidence="1" type="ORF">RRG08_067181</name>
</gene>
<dbReference type="AlphaFoldDB" id="A0AAE1CLC2"/>
<reference evidence="1" key="1">
    <citation type="journal article" date="2023" name="G3 (Bethesda)">
        <title>A reference genome for the long-term kleptoplast-retaining sea slug Elysia crispata morphotype clarki.</title>
        <authorList>
            <person name="Eastman K.E."/>
            <person name="Pendleton A.L."/>
            <person name="Shaikh M.A."/>
            <person name="Suttiyut T."/>
            <person name="Ogas R."/>
            <person name="Tomko P."/>
            <person name="Gavelis G."/>
            <person name="Widhalm J.R."/>
            <person name="Wisecaver J.H."/>
        </authorList>
    </citation>
    <scope>NUCLEOTIDE SEQUENCE</scope>
    <source>
        <strain evidence="1">ECLA1</strain>
    </source>
</reference>
<comment type="caution">
    <text evidence="1">The sequence shown here is derived from an EMBL/GenBank/DDBJ whole genome shotgun (WGS) entry which is preliminary data.</text>
</comment>
<evidence type="ECO:0000313" key="2">
    <source>
        <dbReference type="Proteomes" id="UP001283361"/>
    </source>
</evidence>
<dbReference type="Proteomes" id="UP001283361">
    <property type="component" value="Unassembled WGS sequence"/>
</dbReference>
<proteinExistence type="predicted"/>
<evidence type="ECO:0000313" key="1">
    <source>
        <dbReference type="EMBL" id="KAK3708506.1"/>
    </source>
</evidence>
<name>A0AAE1CLC2_9GAST</name>
<accession>A0AAE1CLC2</accession>
<sequence>AELNMTARDTCKQLHEVVCGADRTSQCGELTGHHSILCGADRTSQYVELIGRCSMWS</sequence>
<feature type="non-terminal residue" evidence="1">
    <location>
        <position position="1"/>
    </location>
</feature>
<dbReference type="EMBL" id="JAWDGP010007692">
    <property type="protein sequence ID" value="KAK3708506.1"/>
    <property type="molecule type" value="Genomic_DNA"/>
</dbReference>
<protein>
    <submittedName>
        <fullName evidence="1">Uncharacterized protein</fullName>
    </submittedName>
</protein>